<dbReference type="PANTHER" id="PTHR36220">
    <property type="entry name" value="UNNAMED PRODUCT"/>
    <property type="match status" value="1"/>
</dbReference>
<keyword evidence="1" id="KW-0732">Signal</keyword>
<dbReference type="InterPro" id="IPR028994">
    <property type="entry name" value="Integrin_alpha_N"/>
</dbReference>
<evidence type="ECO:0000313" key="5">
    <source>
        <dbReference type="Proteomes" id="UP000230407"/>
    </source>
</evidence>
<gene>
    <name evidence="4" type="ORF">CUT44_08430</name>
</gene>
<keyword evidence="3" id="KW-0325">Glycoprotein</keyword>
<proteinExistence type="predicted"/>
<dbReference type="Gene3D" id="2.130.10.130">
    <property type="entry name" value="Integrin alpha, N-terminal"/>
    <property type="match status" value="1"/>
</dbReference>
<dbReference type="SMART" id="SM00191">
    <property type="entry name" value="Int_alpha"/>
    <property type="match status" value="4"/>
</dbReference>
<accession>A0A2M8M271</accession>
<dbReference type="EMBL" id="PGGW01000022">
    <property type="protein sequence ID" value="PJE98296.1"/>
    <property type="molecule type" value="Genomic_DNA"/>
</dbReference>
<dbReference type="Pfam" id="PF01839">
    <property type="entry name" value="FG-GAP"/>
    <property type="match status" value="1"/>
</dbReference>
<dbReference type="InterPro" id="IPR013519">
    <property type="entry name" value="Int_alpha_beta-p"/>
</dbReference>
<evidence type="ECO:0000313" key="4">
    <source>
        <dbReference type="EMBL" id="PJE98296.1"/>
    </source>
</evidence>
<name>A0A2M8M271_9ACTN</name>
<organism evidence="4 5">
    <name type="scientific">Streptomyces carminius</name>
    <dbReference type="NCBI Taxonomy" id="2665496"/>
    <lineage>
        <taxon>Bacteria</taxon>
        <taxon>Bacillati</taxon>
        <taxon>Actinomycetota</taxon>
        <taxon>Actinomycetes</taxon>
        <taxon>Kitasatosporales</taxon>
        <taxon>Streptomycetaceae</taxon>
        <taxon>Streptomyces</taxon>
    </lineage>
</organism>
<keyword evidence="2" id="KW-0677">Repeat</keyword>
<sequence length="497" mass="49544">MALSGGTPPPTRAATAAAGCTAGTESDFNGDGIRDIAIADPEATVSGRAEAGVVHVVYGGGKGTAVISQGTAGAPGVPEAGDRYGHALAVFDHNGDGCSDLVVSSPYEDIEDQADAGSVQVLYGASNGLTTGPAALDLVQGKGGGNIGSAVPEGGDWFGYATAAGTTSAGEPYLVIGVPGEDAGSIADSGMIHYLRNSVNAGVTQDNDGVPGLVEANDRFGYAVAASPLHIAVGGPGEMIGDNTFSGAVWVFGHTLRDDGLPTPLAGIDQDSPGVNGGAETGDQMGVALATVQYRPSGASSTNETLIAVGVPGEDLATGEDAGRVINLRVTASGDVVQSADISQAYAAVVGVGEDGDYFGQHLTAVNTAPDSVGTARTVLLAVGIPGEDIEAAGAQDSGGVQIFPLIGPPGDGEVWLEQDLFGLPGTPGTREYLGTSLWATQQQLYVGKPYGPQADRGVYGIPWPNLVSDGTGTVTARRPGEGGLPSGDRAFGAVVR</sequence>
<dbReference type="InterPro" id="IPR013517">
    <property type="entry name" value="FG-GAP"/>
</dbReference>
<dbReference type="AlphaFoldDB" id="A0A2M8M271"/>
<evidence type="ECO:0000256" key="2">
    <source>
        <dbReference type="ARBA" id="ARBA00022737"/>
    </source>
</evidence>
<evidence type="ECO:0000256" key="1">
    <source>
        <dbReference type="ARBA" id="ARBA00022729"/>
    </source>
</evidence>
<dbReference type="Proteomes" id="UP000230407">
    <property type="component" value="Unassembled WGS sequence"/>
</dbReference>
<dbReference type="PANTHER" id="PTHR36220:SF1">
    <property type="entry name" value="GAMMA TUBULIN COMPLEX COMPONENT C-TERMINAL DOMAIN-CONTAINING PROTEIN"/>
    <property type="match status" value="1"/>
</dbReference>
<dbReference type="SUPFAM" id="SSF69318">
    <property type="entry name" value="Integrin alpha N-terminal domain"/>
    <property type="match status" value="1"/>
</dbReference>
<evidence type="ECO:0000256" key="3">
    <source>
        <dbReference type="ARBA" id="ARBA00023180"/>
    </source>
</evidence>
<keyword evidence="5" id="KW-1185">Reference proteome</keyword>
<protein>
    <submittedName>
        <fullName evidence="4">Esterase</fullName>
    </submittedName>
</protein>
<reference evidence="4 5" key="1">
    <citation type="submission" date="2017-11" db="EMBL/GenBank/DDBJ databases">
        <title>Streptomyces carmine sp. nov., a novel actinomycete isolated from Sophora alopecuroides in Xinjiang, China.</title>
        <authorList>
            <person name="Wang Y."/>
            <person name="Luo X."/>
            <person name="Wan C."/>
            <person name="Zhang L."/>
        </authorList>
    </citation>
    <scope>NUCLEOTIDE SEQUENCE [LARGE SCALE GENOMIC DNA]</scope>
    <source>
        <strain evidence="4 5">TRM SA0054</strain>
    </source>
</reference>
<comment type="caution">
    <text evidence="4">The sequence shown here is derived from an EMBL/GenBank/DDBJ whole genome shotgun (WGS) entry which is preliminary data.</text>
</comment>